<dbReference type="InterPro" id="IPR013780">
    <property type="entry name" value="Glyco_hydro_b"/>
</dbReference>
<feature type="non-terminal residue" evidence="2">
    <location>
        <position position="1"/>
    </location>
</feature>
<dbReference type="Proteomes" id="UP000261087">
    <property type="component" value="Unassembled WGS sequence"/>
</dbReference>
<accession>A0A3E5FJD1</accession>
<dbReference type="Gene3D" id="2.60.40.1180">
    <property type="entry name" value="Golgi alpha-mannosidase II"/>
    <property type="match status" value="1"/>
</dbReference>
<dbReference type="EMBL" id="QSVF01000071">
    <property type="protein sequence ID" value="RGO05505.1"/>
    <property type="molecule type" value="Genomic_DNA"/>
</dbReference>
<organism evidence="2 3">
    <name type="scientific">Thomasclavelia spiroformis</name>
    <dbReference type="NCBI Taxonomy" id="29348"/>
    <lineage>
        <taxon>Bacteria</taxon>
        <taxon>Bacillati</taxon>
        <taxon>Bacillota</taxon>
        <taxon>Erysipelotrichia</taxon>
        <taxon>Erysipelotrichales</taxon>
        <taxon>Coprobacillaceae</taxon>
        <taxon>Thomasclavelia</taxon>
    </lineage>
</organism>
<comment type="caution">
    <text evidence="2">The sequence shown here is derived from an EMBL/GenBank/DDBJ whole genome shotgun (WGS) entry which is preliminary data.</text>
</comment>
<dbReference type="RefSeq" id="WP_117605519.1">
    <property type="nucleotide sequence ID" value="NZ_QSVF01000071.1"/>
</dbReference>
<dbReference type="AlphaFoldDB" id="A0A3E5FJD1"/>
<proteinExistence type="predicted"/>
<name>A0A3E5FJD1_9FIRM</name>
<protein>
    <submittedName>
        <fullName evidence="2">DUF5110 domain-containing protein</fullName>
    </submittedName>
</protein>
<dbReference type="InterPro" id="IPR033403">
    <property type="entry name" value="DUF5110"/>
</dbReference>
<reference evidence="2 3" key="1">
    <citation type="submission" date="2018-08" db="EMBL/GenBank/DDBJ databases">
        <title>A genome reference for cultivated species of the human gut microbiota.</title>
        <authorList>
            <person name="Zou Y."/>
            <person name="Xue W."/>
            <person name="Luo G."/>
        </authorList>
    </citation>
    <scope>NUCLEOTIDE SEQUENCE [LARGE SCALE GENOMIC DNA]</scope>
    <source>
        <strain evidence="2 3">OM02-6</strain>
    </source>
</reference>
<sequence>NNFDAPIWKLPLFVKNGSIIPMYEENNNPMAVSETNEKGLDKTRRIVEFYPYGETSFDLLEDDGISLDYDEATNERDYGGKVTTHITSKVDGDKATLTIGASKGSYEGYDANRHTTFVVNVSEKPDSLEAKNGNDAVDLREVSSYEEFEAAAANNEAVWFYDETPNLNKYSADDEAFKDTEITTTPKVYVSFTKTNVDDNAQTLVV</sequence>
<evidence type="ECO:0000313" key="2">
    <source>
        <dbReference type="EMBL" id="RGO05505.1"/>
    </source>
</evidence>
<evidence type="ECO:0000259" key="1">
    <source>
        <dbReference type="Pfam" id="PF17137"/>
    </source>
</evidence>
<feature type="domain" description="DUF5110" evidence="1">
    <location>
        <begin position="46"/>
        <end position="120"/>
    </location>
</feature>
<gene>
    <name evidence="2" type="ORF">DXB31_12255</name>
</gene>
<feature type="non-terminal residue" evidence="2">
    <location>
        <position position="206"/>
    </location>
</feature>
<evidence type="ECO:0000313" key="3">
    <source>
        <dbReference type="Proteomes" id="UP000261087"/>
    </source>
</evidence>
<dbReference type="Pfam" id="PF17137">
    <property type="entry name" value="DUF5110"/>
    <property type="match status" value="1"/>
</dbReference>